<dbReference type="EMBL" id="CADCXU010006016">
    <property type="protein sequence ID" value="CAA9997822.1"/>
    <property type="molecule type" value="Genomic_DNA"/>
</dbReference>
<dbReference type="AlphaFoldDB" id="A0A6H5G7H8"/>
<accession>A0A6H5G7H8</accession>
<proteinExistence type="predicted"/>
<reference evidence="1 2" key="1">
    <citation type="submission" date="2020-02" db="EMBL/GenBank/DDBJ databases">
        <authorList>
            <person name="Ferguson B K."/>
        </authorList>
    </citation>
    <scope>NUCLEOTIDE SEQUENCE [LARGE SCALE GENOMIC DNA]</scope>
</reference>
<evidence type="ECO:0000313" key="2">
    <source>
        <dbReference type="Proteomes" id="UP000479000"/>
    </source>
</evidence>
<dbReference type="Proteomes" id="UP000479000">
    <property type="component" value="Unassembled WGS sequence"/>
</dbReference>
<name>A0A6H5G7H8_9HEMI</name>
<gene>
    <name evidence="1" type="ORF">NTEN_LOCUS4116</name>
</gene>
<organism evidence="1 2">
    <name type="scientific">Nesidiocoris tenuis</name>
    <dbReference type="NCBI Taxonomy" id="355587"/>
    <lineage>
        <taxon>Eukaryota</taxon>
        <taxon>Metazoa</taxon>
        <taxon>Ecdysozoa</taxon>
        <taxon>Arthropoda</taxon>
        <taxon>Hexapoda</taxon>
        <taxon>Insecta</taxon>
        <taxon>Pterygota</taxon>
        <taxon>Neoptera</taxon>
        <taxon>Paraneoptera</taxon>
        <taxon>Hemiptera</taxon>
        <taxon>Heteroptera</taxon>
        <taxon>Panheteroptera</taxon>
        <taxon>Cimicomorpha</taxon>
        <taxon>Miridae</taxon>
        <taxon>Dicyphina</taxon>
        <taxon>Nesidiocoris</taxon>
    </lineage>
</organism>
<protein>
    <submittedName>
        <fullName evidence="1">Uncharacterized protein</fullName>
    </submittedName>
</protein>
<feature type="non-terminal residue" evidence="1">
    <location>
        <position position="1"/>
    </location>
</feature>
<evidence type="ECO:0000313" key="1">
    <source>
        <dbReference type="EMBL" id="CAA9997822.1"/>
    </source>
</evidence>
<keyword evidence="2" id="KW-1185">Reference proteome</keyword>
<sequence length="54" mass="6403">QSRSSVADSFEKRERPVGGIKSTMLHTWFDFRLRKPREQGMNSVRRPRIKKTDV</sequence>